<evidence type="ECO:0000256" key="1">
    <source>
        <dbReference type="SAM" id="SignalP"/>
    </source>
</evidence>
<accession>A0ABU3V923</accession>
<evidence type="ECO:0000313" key="2">
    <source>
        <dbReference type="EMBL" id="MDU9002660.1"/>
    </source>
</evidence>
<name>A0ABU3V923_9RHOB</name>
<gene>
    <name evidence="2" type="ORF">QO231_02195</name>
</gene>
<keyword evidence="1" id="KW-0732">Signal</keyword>
<dbReference type="RefSeq" id="WP_316772778.1">
    <property type="nucleotide sequence ID" value="NZ_JASMWN010000001.1"/>
</dbReference>
<evidence type="ECO:0008006" key="4">
    <source>
        <dbReference type="Google" id="ProtNLM"/>
    </source>
</evidence>
<reference evidence="3" key="1">
    <citation type="submission" date="2023-05" db="EMBL/GenBank/DDBJ databases">
        <title>Sedimentitalea sp. nov. JM2-8.</title>
        <authorList>
            <person name="Huang J."/>
        </authorList>
    </citation>
    <scope>NUCLEOTIDE SEQUENCE [LARGE SCALE GENOMIC DNA]</scope>
    <source>
        <strain evidence="3">KHS03</strain>
    </source>
</reference>
<proteinExistence type="predicted"/>
<keyword evidence="3" id="KW-1185">Reference proteome</keyword>
<feature type="chain" id="PRO_5046119907" description="Excinuclease ABC subunit A" evidence="1">
    <location>
        <begin position="24"/>
        <end position="116"/>
    </location>
</feature>
<organism evidence="2 3">
    <name type="scientific">Sedimentitalea todarodis</name>
    <dbReference type="NCBI Taxonomy" id="1631240"/>
    <lineage>
        <taxon>Bacteria</taxon>
        <taxon>Pseudomonadati</taxon>
        <taxon>Pseudomonadota</taxon>
        <taxon>Alphaproteobacteria</taxon>
        <taxon>Rhodobacterales</taxon>
        <taxon>Paracoccaceae</taxon>
        <taxon>Sedimentitalea</taxon>
    </lineage>
</organism>
<sequence>MKMSVKTVVVLIAAALTVPVACGRDNPNLVPFDGVVFKSKTKAVDKKVSRADFTSTIYKATQSLDGAREAARYQGTIYCVTNYGTSDIAWTIGPDTEAGRLAIVDNNITFRGKCDP</sequence>
<comment type="caution">
    <text evidence="2">The sequence shown here is derived from an EMBL/GenBank/DDBJ whole genome shotgun (WGS) entry which is preliminary data.</text>
</comment>
<protein>
    <recommendedName>
        <fullName evidence="4">Excinuclease ABC subunit A</fullName>
    </recommendedName>
</protein>
<evidence type="ECO:0000313" key="3">
    <source>
        <dbReference type="Proteomes" id="UP001255416"/>
    </source>
</evidence>
<dbReference type="Proteomes" id="UP001255416">
    <property type="component" value="Unassembled WGS sequence"/>
</dbReference>
<feature type="signal peptide" evidence="1">
    <location>
        <begin position="1"/>
        <end position="23"/>
    </location>
</feature>
<dbReference type="EMBL" id="JASMWN010000001">
    <property type="protein sequence ID" value="MDU9002660.1"/>
    <property type="molecule type" value="Genomic_DNA"/>
</dbReference>